<dbReference type="InterPro" id="IPR029063">
    <property type="entry name" value="SAM-dependent_MTases_sf"/>
</dbReference>
<dbReference type="PANTHER" id="PTHR43712:SF12">
    <property type="entry name" value="STERIGMATOCYSTIN 8-O-METHYLTRANSFERASE"/>
    <property type="match status" value="1"/>
</dbReference>
<sequence>MGMIVGVAEAGVPDHLKGRVGFMNHDLFEPQTVLADVYLFRMVLCNWCDNYAAKILKAQIPALRPGPEVFVQDACMPEPDAVPLWRERYLDEWKALLAMTDERFVLHQVFVPKNSLLTILEIHWEERDI</sequence>
<reference evidence="2" key="1">
    <citation type="journal article" date="2021" name="Nat. Commun.">
        <title>Genetic determinants of endophytism in the Arabidopsis root mycobiome.</title>
        <authorList>
            <person name="Mesny F."/>
            <person name="Miyauchi S."/>
            <person name="Thiergart T."/>
            <person name="Pickel B."/>
            <person name="Atanasova L."/>
            <person name="Karlsson M."/>
            <person name="Huettel B."/>
            <person name="Barry K.W."/>
            <person name="Haridas S."/>
            <person name="Chen C."/>
            <person name="Bauer D."/>
            <person name="Andreopoulos W."/>
            <person name="Pangilinan J."/>
            <person name="LaButti K."/>
            <person name="Riley R."/>
            <person name="Lipzen A."/>
            <person name="Clum A."/>
            <person name="Drula E."/>
            <person name="Henrissat B."/>
            <person name="Kohler A."/>
            <person name="Grigoriev I.V."/>
            <person name="Martin F.M."/>
            <person name="Hacquard S."/>
        </authorList>
    </citation>
    <scope>NUCLEOTIDE SEQUENCE</scope>
    <source>
        <strain evidence="2">MPI-CAGE-CH-0235</strain>
    </source>
</reference>
<dbReference type="AlphaFoldDB" id="A0A8K0WSN9"/>
<name>A0A8K0WSN9_9HYPO</name>
<dbReference type="OrthoDB" id="1606438at2759"/>
<comment type="caution">
    <text evidence="2">The sequence shown here is derived from an EMBL/GenBank/DDBJ whole genome shotgun (WGS) entry which is preliminary data.</text>
</comment>
<organism evidence="2 3">
    <name type="scientific">Stachybotrys elegans</name>
    <dbReference type="NCBI Taxonomy" id="80388"/>
    <lineage>
        <taxon>Eukaryota</taxon>
        <taxon>Fungi</taxon>
        <taxon>Dikarya</taxon>
        <taxon>Ascomycota</taxon>
        <taxon>Pezizomycotina</taxon>
        <taxon>Sordariomycetes</taxon>
        <taxon>Hypocreomycetidae</taxon>
        <taxon>Hypocreales</taxon>
        <taxon>Stachybotryaceae</taxon>
        <taxon>Stachybotrys</taxon>
    </lineage>
</organism>
<dbReference type="Gene3D" id="3.40.50.150">
    <property type="entry name" value="Vaccinia Virus protein VP39"/>
    <property type="match status" value="1"/>
</dbReference>
<protein>
    <recommendedName>
        <fullName evidence="1">O-methyltransferase C-terminal domain-containing protein</fullName>
    </recommendedName>
</protein>
<gene>
    <name evidence="2" type="ORF">B0I35DRAFT_476525</name>
</gene>
<evidence type="ECO:0000259" key="1">
    <source>
        <dbReference type="Pfam" id="PF00891"/>
    </source>
</evidence>
<dbReference type="InterPro" id="IPR001077">
    <property type="entry name" value="COMT_C"/>
</dbReference>
<dbReference type="GO" id="GO:0008171">
    <property type="term" value="F:O-methyltransferase activity"/>
    <property type="evidence" value="ECO:0007669"/>
    <property type="project" value="InterPro"/>
</dbReference>
<dbReference type="Pfam" id="PF00891">
    <property type="entry name" value="Methyltransf_2"/>
    <property type="match status" value="1"/>
</dbReference>
<accession>A0A8K0WSN9</accession>
<proteinExistence type="predicted"/>
<dbReference type="Proteomes" id="UP000813444">
    <property type="component" value="Unassembled WGS sequence"/>
</dbReference>
<dbReference type="SUPFAM" id="SSF53335">
    <property type="entry name" value="S-adenosyl-L-methionine-dependent methyltransferases"/>
    <property type="match status" value="1"/>
</dbReference>
<feature type="domain" description="O-methyltransferase C-terminal" evidence="1">
    <location>
        <begin position="10"/>
        <end position="81"/>
    </location>
</feature>
<evidence type="ECO:0000313" key="3">
    <source>
        <dbReference type="Proteomes" id="UP000813444"/>
    </source>
</evidence>
<keyword evidence="3" id="KW-1185">Reference proteome</keyword>
<evidence type="ECO:0000313" key="2">
    <source>
        <dbReference type="EMBL" id="KAH7322591.1"/>
    </source>
</evidence>
<dbReference type="EMBL" id="JAGPNK010000004">
    <property type="protein sequence ID" value="KAH7322591.1"/>
    <property type="molecule type" value="Genomic_DNA"/>
</dbReference>
<dbReference type="PANTHER" id="PTHR43712">
    <property type="entry name" value="PUTATIVE (AFU_ORTHOLOGUE AFUA_4G14580)-RELATED"/>
    <property type="match status" value="1"/>
</dbReference>